<proteinExistence type="predicted"/>
<dbReference type="EMBL" id="FR824326">
    <property type="protein sequence ID" value="CCA25198.1"/>
    <property type="molecule type" value="Genomic_DNA"/>
</dbReference>
<evidence type="ECO:0000313" key="2">
    <source>
        <dbReference type="EMBL" id="CCA18766.1"/>
    </source>
</evidence>
<dbReference type="AlphaFoldDB" id="F0WC53"/>
<feature type="compositionally biased region" description="Polar residues" evidence="1">
    <location>
        <begin position="1"/>
        <end position="21"/>
    </location>
</feature>
<dbReference type="HOGENOM" id="CLU_573069_0_0_1"/>
<reference evidence="2" key="1">
    <citation type="journal article" date="2011" name="PLoS Biol.">
        <title>Gene gain and loss during evolution of obligate parasitism in the white rust pathogen of Arabidopsis thaliana.</title>
        <authorList>
            <person name="Kemen E."/>
            <person name="Gardiner A."/>
            <person name="Schultz-Larsen T."/>
            <person name="Kemen A.C."/>
            <person name="Balmuth A.L."/>
            <person name="Robert-Seilaniantz A."/>
            <person name="Bailey K."/>
            <person name="Holub E."/>
            <person name="Studholme D.J."/>
            <person name="Maclean D."/>
            <person name="Jones J.D."/>
        </authorList>
    </citation>
    <scope>NUCLEOTIDE SEQUENCE</scope>
</reference>
<gene>
    <name evidence="2" type="primary">AlNc14C55G4236</name>
    <name evidence="3" type="synonym">AlNc14C281G10110</name>
    <name evidence="2" type="ORF">ALNC14_049090</name>
    <name evidence="3" type="ORF">ALNC14_113420</name>
</gene>
<evidence type="ECO:0000256" key="1">
    <source>
        <dbReference type="SAM" id="MobiDB-lite"/>
    </source>
</evidence>
<protein>
    <submittedName>
        <fullName evidence="3">AlNc14C281G10110 protein</fullName>
    </submittedName>
    <submittedName>
        <fullName evidence="2">AlNc14C55G4236 protein</fullName>
    </submittedName>
</protein>
<evidence type="ECO:0000313" key="3">
    <source>
        <dbReference type="EMBL" id="CCA25198.1"/>
    </source>
</evidence>
<organism evidence="2">
    <name type="scientific">Albugo laibachii Nc14</name>
    <dbReference type="NCBI Taxonomy" id="890382"/>
    <lineage>
        <taxon>Eukaryota</taxon>
        <taxon>Sar</taxon>
        <taxon>Stramenopiles</taxon>
        <taxon>Oomycota</taxon>
        <taxon>Peronosporomycetes</taxon>
        <taxon>Albuginales</taxon>
        <taxon>Albuginaceae</taxon>
        <taxon>Albugo</taxon>
    </lineage>
</organism>
<dbReference type="EMBL" id="FR824100">
    <property type="protein sequence ID" value="CCA18766.1"/>
    <property type="molecule type" value="Genomic_DNA"/>
</dbReference>
<feature type="region of interest" description="Disordered" evidence="1">
    <location>
        <begin position="1"/>
        <end position="44"/>
    </location>
</feature>
<name>F0WC53_9STRA</name>
<sequence>MITRNSLMKNMSASNASSPTVKESRMPSAPPHTTSTSSYVASSPSSTSLTLWQNRMEREYQKCRAINGLFPGISLRQLDFRKDEGICFGVFDCFVPFQNGSSALDLIPLIRLIISTPSTRKGTNERAYPYTSPIVYVHCGHFHISKDFLREGDIPSELKKFSHKESDCGKQLMLPSLEHWTPSCTIPALLNEFAVFVQKSDPQPSIQTRAKSPSDHDRRKSCSQMQQDSKRMCIRKRDVRGHIHYCYEMDPQAKLVAAPLVIQGTRMVLLDPDGSEKQYGISEHKNRNSQDVYYVRDIIHLKDVTRFTPQHGKALMIFFKEQKRCRIFMMDNTDSIIQRIKETINSSGVKLHANDRLGNNLAQLLPFLSSEQSERAKEISNKFITKIGNYATSFTKFLKGEDPYQIIDEALYDLAVRRKRFMQRPSLDQLQTITKRYWALIQQFSTTNDGEVEKILGEFIKFLDIPAVRKILLDRSKAQ</sequence>
<accession>F0WC53</accession>
<feature type="compositionally biased region" description="Low complexity" evidence="1">
    <location>
        <begin position="33"/>
        <end position="44"/>
    </location>
</feature>
<feature type="region of interest" description="Disordered" evidence="1">
    <location>
        <begin position="204"/>
        <end position="229"/>
    </location>
</feature>
<reference evidence="2" key="2">
    <citation type="submission" date="2011-02" db="EMBL/GenBank/DDBJ databases">
        <authorList>
            <person name="MacLean D."/>
        </authorList>
    </citation>
    <scope>NUCLEOTIDE SEQUENCE</scope>
</reference>